<gene>
    <name evidence="7" type="ORF">ACG5V6_08395</name>
</gene>
<evidence type="ECO:0000259" key="6">
    <source>
        <dbReference type="PROSITE" id="PS51900"/>
    </source>
</evidence>
<evidence type="ECO:0000313" key="7">
    <source>
        <dbReference type="EMBL" id="MFH0248229.1"/>
    </source>
</evidence>
<comment type="similarity">
    <text evidence="1">Belongs to the 'phage' integrase family.</text>
</comment>
<organism evidence="7 8">
    <name type="scientific">Streptomyces chitinivorans</name>
    <dbReference type="NCBI Taxonomy" id="1257027"/>
    <lineage>
        <taxon>Bacteria</taxon>
        <taxon>Bacillati</taxon>
        <taxon>Actinomycetota</taxon>
        <taxon>Actinomycetes</taxon>
        <taxon>Kitasatosporales</taxon>
        <taxon>Streptomycetaceae</taxon>
        <taxon>Streptomyces</taxon>
    </lineage>
</organism>
<dbReference type="PANTHER" id="PTHR30349:SF64">
    <property type="entry name" value="PROPHAGE INTEGRASE INTD-RELATED"/>
    <property type="match status" value="1"/>
</dbReference>
<proteinExistence type="inferred from homology"/>
<keyword evidence="2 4" id="KW-0238">DNA-binding</keyword>
<dbReference type="Gene3D" id="1.10.443.10">
    <property type="entry name" value="Intergrase catalytic core"/>
    <property type="match status" value="1"/>
</dbReference>
<dbReference type="Pfam" id="PF22022">
    <property type="entry name" value="Phage_int_M"/>
    <property type="match status" value="1"/>
</dbReference>
<dbReference type="PROSITE" id="PS51900">
    <property type="entry name" value="CB"/>
    <property type="match status" value="1"/>
</dbReference>
<dbReference type="Pfam" id="PF00589">
    <property type="entry name" value="Phage_integrase"/>
    <property type="match status" value="1"/>
</dbReference>
<keyword evidence="8" id="KW-1185">Reference proteome</keyword>
<dbReference type="CDD" id="cd01189">
    <property type="entry name" value="INT_ICEBs1_C_like"/>
    <property type="match status" value="1"/>
</dbReference>
<dbReference type="Gene3D" id="1.10.150.130">
    <property type="match status" value="1"/>
</dbReference>
<evidence type="ECO:0000313" key="8">
    <source>
        <dbReference type="Proteomes" id="UP001607069"/>
    </source>
</evidence>
<protein>
    <submittedName>
        <fullName evidence="7">Tyrosine-type recombinase/integrase</fullName>
    </submittedName>
</protein>
<feature type="domain" description="Tyr recombinase" evidence="5">
    <location>
        <begin position="173"/>
        <end position="358"/>
    </location>
</feature>
<reference evidence="7 8" key="1">
    <citation type="submission" date="2024-10" db="EMBL/GenBank/DDBJ databases">
        <authorList>
            <person name="Cho J.-C."/>
        </authorList>
    </citation>
    <scope>NUCLEOTIDE SEQUENCE [LARGE SCALE GENOMIC DNA]</scope>
    <source>
        <strain evidence="7 8">KCTC29696</strain>
    </source>
</reference>
<evidence type="ECO:0000256" key="3">
    <source>
        <dbReference type="ARBA" id="ARBA00023172"/>
    </source>
</evidence>
<dbReference type="RefSeq" id="WP_279949547.1">
    <property type="nucleotide sequence ID" value="NZ_BAABEN010000009.1"/>
</dbReference>
<dbReference type="InterPro" id="IPR044068">
    <property type="entry name" value="CB"/>
</dbReference>
<name>A0ABW7HQV6_9ACTN</name>
<dbReference type="InterPro" id="IPR053876">
    <property type="entry name" value="Phage_int_M"/>
</dbReference>
<dbReference type="Proteomes" id="UP001607069">
    <property type="component" value="Unassembled WGS sequence"/>
</dbReference>
<comment type="caution">
    <text evidence="7">The sequence shown here is derived from an EMBL/GenBank/DDBJ whole genome shotgun (WGS) entry which is preliminary data.</text>
</comment>
<dbReference type="PANTHER" id="PTHR30349">
    <property type="entry name" value="PHAGE INTEGRASE-RELATED"/>
    <property type="match status" value="1"/>
</dbReference>
<dbReference type="InterPro" id="IPR011010">
    <property type="entry name" value="DNA_brk_join_enz"/>
</dbReference>
<evidence type="ECO:0000256" key="1">
    <source>
        <dbReference type="ARBA" id="ARBA00008857"/>
    </source>
</evidence>
<evidence type="ECO:0000259" key="5">
    <source>
        <dbReference type="PROSITE" id="PS51898"/>
    </source>
</evidence>
<dbReference type="EMBL" id="JBIHMK010000021">
    <property type="protein sequence ID" value="MFH0248229.1"/>
    <property type="molecule type" value="Genomic_DNA"/>
</dbReference>
<accession>A0ABW7HQV6</accession>
<dbReference type="InterPro" id="IPR010998">
    <property type="entry name" value="Integrase_recombinase_N"/>
</dbReference>
<dbReference type="InterPro" id="IPR050090">
    <property type="entry name" value="Tyrosine_recombinase_XerCD"/>
</dbReference>
<feature type="domain" description="Core-binding (CB)" evidence="6">
    <location>
        <begin position="70"/>
        <end position="150"/>
    </location>
</feature>
<keyword evidence="3" id="KW-0233">DNA recombination</keyword>
<dbReference type="InterPro" id="IPR002104">
    <property type="entry name" value="Integrase_catalytic"/>
</dbReference>
<dbReference type="PROSITE" id="PS51898">
    <property type="entry name" value="TYR_RECOMBINASE"/>
    <property type="match status" value="1"/>
</dbReference>
<evidence type="ECO:0000256" key="4">
    <source>
        <dbReference type="PROSITE-ProRule" id="PRU01248"/>
    </source>
</evidence>
<dbReference type="SUPFAM" id="SSF56349">
    <property type="entry name" value="DNA breaking-rejoining enzymes"/>
    <property type="match status" value="1"/>
</dbReference>
<dbReference type="InterPro" id="IPR013762">
    <property type="entry name" value="Integrase-like_cat_sf"/>
</dbReference>
<evidence type="ECO:0000256" key="2">
    <source>
        <dbReference type="ARBA" id="ARBA00023125"/>
    </source>
</evidence>
<sequence>MEGEILAQIIDKGPGYGGKRWRVRYREPGGRTARQREKAFDRKKDALAFAAKVENDKRENLYIDPDAGKVSLRQYAQEWLESKSMAPGTAEAYERILRLHILPHLGRRTLAQVTAADVEGLYARWRQAGTALSTVQSRRIVLSGLFSHAVRHRRIPANPVREAEKLDSPVLRVDERSLPSLAEITALAQEIGPRLEPAVWLMACCGVRIGESLGVFPEDISDGVLRLRRQVIRVKDASGKYVARYAPLKHRKEGEWRDIPAPGKLNSVVDRLPVRNNDGGMPYPDLFRKSWDRAIRRLGIREYNPHDLRHKWATVTLGSGVPLHEVSRWMGHASVRVTADRYGHLTADGSERCRQVLGAVFGDAGSADAERAQRAVLTRC</sequence>